<keyword evidence="2" id="KW-0732">Signal</keyword>
<feature type="chain" id="PRO_5042555075" description="Collagen-like protein Mcl1" evidence="2">
    <location>
        <begin position="21"/>
        <end position="256"/>
    </location>
</feature>
<evidence type="ECO:0000313" key="4">
    <source>
        <dbReference type="Proteomes" id="UP001251528"/>
    </source>
</evidence>
<name>A0AAJ0FYI0_9HYPO</name>
<dbReference type="Proteomes" id="UP001251528">
    <property type="component" value="Unassembled WGS sequence"/>
</dbReference>
<keyword evidence="4" id="KW-1185">Reference proteome</keyword>
<feature type="signal peptide" evidence="2">
    <location>
        <begin position="1"/>
        <end position="20"/>
    </location>
</feature>
<accession>A0AAJ0FYI0</accession>
<proteinExistence type="predicted"/>
<reference evidence="3" key="1">
    <citation type="submission" date="2023-06" db="EMBL/GenBank/DDBJ databases">
        <title>Conoideocrella luteorostrata (Hypocreales: Clavicipitaceae), a potential biocontrol fungus for elongate hemlock scale in United States Christmas tree production areas.</title>
        <authorList>
            <person name="Barrett H."/>
            <person name="Lovett B."/>
            <person name="Macias A.M."/>
            <person name="Stajich J.E."/>
            <person name="Kasson M.T."/>
        </authorList>
    </citation>
    <scope>NUCLEOTIDE SEQUENCE</scope>
    <source>
        <strain evidence="3">ARSEF 14590</strain>
    </source>
</reference>
<feature type="compositionally biased region" description="Low complexity" evidence="1">
    <location>
        <begin position="220"/>
        <end position="239"/>
    </location>
</feature>
<feature type="region of interest" description="Disordered" evidence="1">
    <location>
        <begin position="141"/>
        <end position="160"/>
    </location>
</feature>
<sequence length="256" mass="26428">MNYSFRLLAVSATFMLPVTASRMAPRADTAGGDSNVAKVCYPEVKSGGLVPPCVSISNIEEACQPNGTKPVDFEAHSQCMCTGSYFMDWRGCQNCLFVHGYRSARDHVYWEQVISVASNSLCHASPTADFQSIFASVQANTKEAPPVTTGETKTSDEFPSKSDVSLYYTATVPQGPGVITGDAATATHVARPAATNSTSSKTSGNVDDTSPTQSSAKSNGASTTKPASSTSTGGAPAQGTGMAMAAVAGAALIMAL</sequence>
<evidence type="ECO:0000256" key="2">
    <source>
        <dbReference type="SAM" id="SignalP"/>
    </source>
</evidence>
<gene>
    <name evidence="3" type="ORF">QQS21_005935</name>
</gene>
<protein>
    <recommendedName>
        <fullName evidence="5">Collagen-like protein Mcl1</fullName>
    </recommendedName>
</protein>
<evidence type="ECO:0008006" key="5">
    <source>
        <dbReference type="Google" id="ProtNLM"/>
    </source>
</evidence>
<organism evidence="3 4">
    <name type="scientific">Conoideocrella luteorostrata</name>
    <dbReference type="NCBI Taxonomy" id="1105319"/>
    <lineage>
        <taxon>Eukaryota</taxon>
        <taxon>Fungi</taxon>
        <taxon>Dikarya</taxon>
        <taxon>Ascomycota</taxon>
        <taxon>Pezizomycotina</taxon>
        <taxon>Sordariomycetes</taxon>
        <taxon>Hypocreomycetidae</taxon>
        <taxon>Hypocreales</taxon>
        <taxon>Clavicipitaceae</taxon>
        <taxon>Conoideocrella</taxon>
    </lineage>
</organism>
<evidence type="ECO:0000256" key="1">
    <source>
        <dbReference type="SAM" id="MobiDB-lite"/>
    </source>
</evidence>
<evidence type="ECO:0000313" key="3">
    <source>
        <dbReference type="EMBL" id="KAK2597465.1"/>
    </source>
</evidence>
<dbReference type="EMBL" id="JASWJB010000104">
    <property type="protein sequence ID" value="KAK2597465.1"/>
    <property type="molecule type" value="Genomic_DNA"/>
</dbReference>
<dbReference type="AlphaFoldDB" id="A0AAJ0FYI0"/>
<feature type="compositionally biased region" description="Polar residues" evidence="1">
    <location>
        <begin position="196"/>
        <end position="219"/>
    </location>
</feature>
<feature type="region of interest" description="Disordered" evidence="1">
    <location>
        <begin position="190"/>
        <end position="239"/>
    </location>
</feature>
<comment type="caution">
    <text evidence="3">The sequence shown here is derived from an EMBL/GenBank/DDBJ whole genome shotgun (WGS) entry which is preliminary data.</text>
</comment>